<dbReference type="Proteomes" id="UP000283530">
    <property type="component" value="Unassembled WGS sequence"/>
</dbReference>
<accession>A0A443P0X9</accession>
<feature type="transmembrane region" description="Helical" evidence="1">
    <location>
        <begin position="124"/>
        <end position="141"/>
    </location>
</feature>
<dbReference type="Pfam" id="PF04578">
    <property type="entry name" value="DUF594"/>
    <property type="match status" value="1"/>
</dbReference>
<feature type="transmembrane region" description="Helical" evidence="1">
    <location>
        <begin position="15"/>
        <end position="33"/>
    </location>
</feature>
<feature type="transmembrane region" description="Helical" evidence="1">
    <location>
        <begin position="311"/>
        <end position="332"/>
    </location>
</feature>
<proteinExistence type="predicted"/>
<feature type="transmembrane region" description="Helical" evidence="1">
    <location>
        <begin position="147"/>
        <end position="164"/>
    </location>
</feature>
<gene>
    <name evidence="3" type="ORF">CKAN_01322900</name>
</gene>
<dbReference type="AlphaFoldDB" id="A0A443P0X9"/>
<evidence type="ECO:0000313" key="4">
    <source>
        <dbReference type="Proteomes" id="UP000283530"/>
    </source>
</evidence>
<feature type="transmembrane region" description="Helical" evidence="1">
    <location>
        <begin position="45"/>
        <end position="68"/>
    </location>
</feature>
<evidence type="ECO:0000256" key="1">
    <source>
        <dbReference type="SAM" id="Phobius"/>
    </source>
</evidence>
<name>A0A443P0X9_9MAGN</name>
<dbReference type="PANTHER" id="PTHR31325">
    <property type="entry name" value="OS01G0798800 PROTEIN-RELATED"/>
    <property type="match status" value="1"/>
</dbReference>
<evidence type="ECO:0000313" key="3">
    <source>
        <dbReference type="EMBL" id="RWR84417.1"/>
    </source>
</evidence>
<reference evidence="3 4" key="1">
    <citation type="journal article" date="2019" name="Nat. Plants">
        <title>Stout camphor tree genome fills gaps in understanding of flowering plant genome evolution.</title>
        <authorList>
            <person name="Chaw S.M."/>
            <person name="Liu Y.C."/>
            <person name="Wu Y.W."/>
            <person name="Wang H.Y."/>
            <person name="Lin C.I."/>
            <person name="Wu C.S."/>
            <person name="Ke H.M."/>
            <person name="Chang L.Y."/>
            <person name="Hsu C.Y."/>
            <person name="Yang H.T."/>
            <person name="Sudianto E."/>
            <person name="Hsu M.H."/>
            <person name="Wu K.P."/>
            <person name="Wang L.N."/>
            <person name="Leebens-Mack J.H."/>
            <person name="Tsai I.J."/>
        </authorList>
    </citation>
    <scope>NUCLEOTIDE SEQUENCE [LARGE SCALE GENOMIC DNA]</scope>
    <source>
        <strain evidence="4">cv. Chaw 1501</strain>
        <tissue evidence="3">Young leaves</tissue>
    </source>
</reference>
<feature type="transmembrane region" description="Helical" evidence="1">
    <location>
        <begin position="279"/>
        <end position="299"/>
    </location>
</feature>
<dbReference type="EMBL" id="QPKB01000005">
    <property type="protein sequence ID" value="RWR84417.1"/>
    <property type="molecule type" value="Genomic_DNA"/>
</dbReference>
<feature type="domain" description="DUF4220" evidence="2">
    <location>
        <begin position="51"/>
        <end position="383"/>
    </location>
</feature>
<keyword evidence="1" id="KW-0472">Membrane</keyword>
<dbReference type="InterPro" id="IPR025315">
    <property type="entry name" value="DUF4220"/>
</dbReference>
<organism evidence="3 4">
    <name type="scientific">Cinnamomum micranthum f. kanehirae</name>
    <dbReference type="NCBI Taxonomy" id="337451"/>
    <lineage>
        <taxon>Eukaryota</taxon>
        <taxon>Viridiplantae</taxon>
        <taxon>Streptophyta</taxon>
        <taxon>Embryophyta</taxon>
        <taxon>Tracheophyta</taxon>
        <taxon>Spermatophyta</taxon>
        <taxon>Magnoliopsida</taxon>
        <taxon>Magnoliidae</taxon>
        <taxon>Laurales</taxon>
        <taxon>Lauraceae</taxon>
        <taxon>Cinnamomum</taxon>
    </lineage>
</organism>
<keyword evidence="1" id="KW-1133">Transmembrane helix</keyword>
<dbReference type="OrthoDB" id="1689146at2759"/>
<protein>
    <recommendedName>
        <fullName evidence="2">DUF4220 domain-containing protein</fullName>
    </recommendedName>
</protein>
<sequence length="696" mass="80704">MVDFPETYRKLWNDWDIRAFVLCSMCLQIFLIFSAPHRKRTSSKLFTSLVWSAYLLADWVAAFALGLLSDLKDDSGGHPNGKTTNTSNRDIYALWAPILLLHLGGPDTITAFALEDNELWPRHLIALLFEFGAAFYVFARTLPNNRLLVPTILMFIAGLIKYVERTCSLYLASMAGIPAKIEMIKEPENPDKAEEEFYYGSGMDENLEAVHAAHRFFGTFKRMIVDLIFSFHERNESRKFFLKESRGYKYAFEVIEIELSFLYHVLFTKATVVHTHWGYFFRAVCSYSILGALLFFLFLKKKGFHETDIAITYALLIVAMTLDVIALGMLIFSEWTTVFIKNSRFSSCMTSIFNNIKIISNLVETIRTPRWSATMPQFNLIAYCLYDHETIFEKVFRFFCVKEMLDEWRYATCPPVCEKLKEFLHKELKKKSQIAKDSKETERLCLCRGDWALEQRGYLREFGYSIKVEFDESLLMWHIATDICYYMDKESHVLDGKGPKTDSEKPHDWSKFISDYLLYLLVMRPTMMSYMAGIGQIRYLDTCAEAINFFIQRENQNQKTKLISNECVWPMIKKRDPINIDRQTKACTYLHDVNTEAAEPKAVKGDRSKSVLFDACILAKRLNKLEKARRWEIISEVWAEMLAYAASHCRGNAHAQQLSKGGELLTFIWFLMAHLGLGEQYRIESGHARAKLIVNK</sequence>
<dbReference type="Pfam" id="PF13968">
    <property type="entry name" value="DUF4220"/>
    <property type="match status" value="1"/>
</dbReference>
<evidence type="ECO:0000259" key="2">
    <source>
        <dbReference type="Pfam" id="PF13968"/>
    </source>
</evidence>
<comment type="caution">
    <text evidence="3">The sequence shown here is derived from an EMBL/GenBank/DDBJ whole genome shotgun (WGS) entry which is preliminary data.</text>
</comment>
<feature type="transmembrane region" description="Helical" evidence="1">
    <location>
        <begin position="92"/>
        <end position="112"/>
    </location>
</feature>
<keyword evidence="1" id="KW-0812">Transmembrane</keyword>
<keyword evidence="4" id="KW-1185">Reference proteome</keyword>
<dbReference type="STRING" id="337451.A0A443P0X9"/>
<dbReference type="InterPro" id="IPR007658">
    <property type="entry name" value="DUF594"/>
</dbReference>